<evidence type="ECO:0000256" key="5">
    <source>
        <dbReference type="SAM" id="Phobius"/>
    </source>
</evidence>
<evidence type="ECO:0000313" key="6">
    <source>
        <dbReference type="EMBL" id="SET18040.1"/>
    </source>
</evidence>
<dbReference type="Proteomes" id="UP000198762">
    <property type="component" value="Unassembled WGS sequence"/>
</dbReference>
<comment type="subcellular location">
    <subcellularLocation>
        <location evidence="1">Membrane</location>
        <topology evidence="1">Multi-pass membrane protein</topology>
    </subcellularLocation>
</comment>
<reference evidence="7" key="1">
    <citation type="submission" date="2016-10" db="EMBL/GenBank/DDBJ databases">
        <authorList>
            <person name="Varghese N."/>
            <person name="Submissions S."/>
        </authorList>
    </citation>
    <scope>NUCLEOTIDE SEQUENCE [LARGE SCALE GENOMIC DNA]</scope>
    <source>
        <strain evidence="7">CGMCC 1.6489</strain>
    </source>
</reference>
<dbReference type="OrthoDB" id="9811701at2"/>
<dbReference type="PANTHER" id="PTHR30249">
    <property type="entry name" value="PUTATIVE SEROTONIN TRANSPORTER"/>
    <property type="match status" value="1"/>
</dbReference>
<organism evidence="6 7">
    <name type="scientific">Marinobacter segnicrescens</name>
    <dbReference type="NCBI Taxonomy" id="430453"/>
    <lineage>
        <taxon>Bacteria</taxon>
        <taxon>Pseudomonadati</taxon>
        <taxon>Pseudomonadota</taxon>
        <taxon>Gammaproteobacteria</taxon>
        <taxon>Pseudomonadales</taxon>
        <taxon>Marinobacteraceae</taxon>
        <taxon>Marinobacter</taxon>
    </lineage>
</organism>
<keyword evidence="2 5" id="KW-0812">Transmembrane</keyword>
<feature type="transmembrane region" description="Helical" evidence="5">
    <location>
        <begin position="215"/>
        <end position="236"/>
    </location>
</feature>
<dbReference type="Pfam" id="PF04172">
    <property type="entry name" value="LrgB"/>
    <property type="match status" value="1"/>
</dbReference>
<evidence type="ECO:0000256" key="4">
    <source>
        <dbReference type="ARBA" id="ARBA00023136"/>
    </source>
</evidence>
<dbReference type="InterPro" id="IPR007300">
    <property type="entry name" value="CidB/LrgB"/>
</dbReference>
<accession>A0A1I0CEP6</accession>
<gene>
    <name evidence="6" type="ORF">SAMN04487962_105123</name>
</gene>
<proteinExistence type="predicted"/>
<keyword evidence="3 5" id="KW-1133">Transmembrane helix</keyword>
<evidence type="ECO:0000256" key="3">
    <source>
        <dbReference type="ARBA" id="ARBA00022989"/>
    </source>
</evidence>
<name>A0A1I0CEP6_9GAMM</name>
<dbReference type="AlphaFoldDB" id="A0A1I0CEP6"/>
<dbReference type="GO" id="GO:0016020">
    <property type="term" value="C:membrane"/>
    <property type="evidence" value="ECO:0007669"/>
    <property type="project" value="UniProtKB-SubCell"/>
</dbReference>
<keyword evidence="4 5" id="KW-0472">Membrane</keyword>
<evidence type="ECO:0000256" key="2">
    <source>
        <dbReference type="ARBA" id="ARBA00022692"/>
    </source>
</evidence>
<keyword evidence="7" id="KW-1185">Reference proteome</keyword>
<sequence length="243" mass="25435">MNEPDLADIWVYLAASPLLGLTMTLLAYLAAFRIYQRAGGSPLLNPVLVAMALIILVLLVSGIPYQDYFEGAQFVHFLLGPATVALAVPLYEQLSRLRQLWLPVSLAIVSGVVFAAVSSILLARVLGATSQTQLSLAPKSATAPVAMGISDAIGGLPSLTAVLVVVTGIVGAVLGTRLFQWFGIRDDSVKGIAMGVAAHGIGTARAFQVSKQMGAFSGLAMALSAFATAMLVPWIVDWIEGVL</sequence>
<feature type="transmembrane region" description="Helical" evidence="5">
    <location>
        <begin position="152"/>
        <end position="175"/>
    </location>
</feature>
<dbReference type="STRING" id="430453.SAMN04487962_105123"/>
<feature type="transmembrane region" description="Helical" evidence="5">
    <location>
        <begin position="71"/>
        <end position="91"/>
    </location>
</feature>
<evidence type="ECO:0000256" key="1">
    <source>
        <dbReference type="ARBA" id="ARBA00004141"/>
    </source>
</evidence>
<dbReference type="EMBL" id="FOHZ01000005">
    <property type="protein sequence ID" value="SET18040.1"/>
    <property type="molecule type" value="Genomic_DNA"/>
</dbReference>
<evidence type="ECO:0000313" key="7">
    <source>
        <dbReference type="Proteomes" id="UP000198762"/>
    </source>
</evidence>
<dbReference type="PANTHER" id="PTHR30249:SF0">
    <property type="entry name" value="PLASTIDAL GLYCOLATE_GLYCERATE TRANSLOCATOR 1, CHLOROPLASTIC"/>
    <property type="match status" value="1"/>
</dbReference>
<dbReference type="RefSeq" id="WP_091850007.1">
    <property type="nucleotide sequence ID" value="NZ_FOHZ01000005.1"/>
</dbReference>
<feature type="transmembrane region" description="Helical" evidence="5">
    <location>
        <begin position="100"/>
        <end position="126"/>
    </location>
</feature>
<feature type="transmembrane region" description="Helical" evidence="5">
    <location>
        <begin position="12"/>
        <end position="31"/>
    </location>
</feature>
<protein>
    <submittedName>
        <fullName evidence="6">TIGR00659 family protein</fullName>
    </submittedName>
</protein>
<feature type="transmembrane region" description="Helical" evidence="5">
    <location>
        <begin position="43"/>
        <end position="65"/>
    </location>
</feature>